<dbReference type="Pfam" id="PF14581">
    <property type="entry name" value="SseB_C"/>
    <property type="match status" value="1"/>
</dbReference>
<evidence type="ECO:0000313" key="3">
    <source>
        <dbReference type="EMBL" id="MBC5736293.1"/>
    </source>
</evidence>
<dbReference type="Pfam" id="PF07179">
    <property type="entry name" value="SseB"/>
    <property type="match status" value="1"/>
</dbReference>
<gene>
    <name evidence="3" type="ORF">H8S62_04615</name>
</gene>
<keyword evidence="4" id="KW-1185">Reference proteome</keyword>
<dbReference type="AlphaFoldDB" id="A0A8J6MG72"/>
<dbReference type="InterPro" id="IPR009839">
    <property type="entry name" value="SseB_N"/>
</dbReference>
<feature type="domain" description="SseB protein N-terminal" evidence="1">
    <location>
        <begin position="15"/>
        <end position="144"/>
    </location>
</feature>
<dbReference type="EMBL" id="JACOPQ010000003">
    <property type="protein sequence ID" value="MBC5736293.1"/>
    <property type="molecule type" value="Genomic_DNA"/>
</dbReference>
<evidence type="ECO:0000259" key="2">
    <source>
        <dbReference type="Pfam" id="PF14581"/>
    </source>
</evidence>
<proteinExistence type="predicted"/>
<name>A0A8J6MG72_9FIRM</name>
<evidence type="ECO:0000259" key="1">
    <source>
        <dbReference type="Pfam" id="PF07179"/>
    </source>
</evidence>
<sequence length="257" mass="27742">MEGFDASKPVTNPELKAAVAALREQGSGEAEQKFIAALEQAHFLAPVAIEPAPAAAGADGQATLTEDTRVSFQLISRQDGAVFFPAFCDWEELGKWTQTPGQQTIIATLEDYTAMILGQDGEAGGFVIDPFGLNLVVPREFLAARKGQMMEQTVSKDTEVMLGEPREYPTEMVEAVKAHLNGVAQVKNAWLRLMLKEGQQSYLMIVECEGGDLRAIFNGIGQAAVAHLNGLSLDLTPMEGDFAHGAVKDVEPFFTRA</sequence>
<comment type="caution">
    <text evidence="3">The sequence shown here is derived from an EMBL/GenBank/DDBJ whole genome shotgun (WGS) entry which is preliminary data.</text>
</comment>
<accession>A0A8J6MG72</accession>
<dbReference type="InterPro" id="IPR027945">
    <property type="entry name" value="SseB_C"/>
</dbReference>
<organism evidence="3 4">
    <name type="scientific">Lawsonibacter faecis</name>
    <dbReference type="NCBI Taxonomy" id="2763052"/>
    <lineage>
        <taxon>Bacteria</taxon>
        <taxon>Bacillati</taxon>
        <taxon>Bacillota</taxon>
        <taxon>Clostridia</taxon>
        <taxon>Eubacteriales</taxon>
        <taxon>Oscillospiraceae</taxon>
        <taxon>Lawsonibacter</taxon>
    </lineage>
</organism>
<dbReference type="RefSeq" id="WP_155147817.1">
    <property type="nucleotide sequence ID" value="NZ_JACOPQ010000003.1"/>
</dbReference>
<evidence type="ECO:0000313" key="4">
    <source>
        <dbReference type="Proteomes" id="UP000607645"/>
    </source>
</evidence>
<dbReference type="Proteomes" id="UP000607645">
    <property type="component" value="Unassembled WGS sequence"/>
</dbReference>
<reference evidence="3" key="1">
    <citation type="submission" date="2020-08" db="EMBL/GenBank/DDBJ databases">
        <title>Genome public.</title>
        <authorList>
            <person name="Liu C."/>
            <person name="Sun Q."/>
        </authorList>
    </citation>
    <scope>NUCLEOTIDE SEQUENCE</scope>
    <source>
        <strain evidence="3">NSJ-52</strain>
    </source>
</reference>
<protein>
    <submittedName>
        <fullName evidence="3">Enhanced serine sensitivity protein SseB</fullName>
    </submittedName>
</protein>
<feature type="domain" description="SseB protein C-terminal" evidence="2">
    <location>
        <begin position="154"/>
        <end position="256"/>
    </location>
</feature>